<protein>
    <submittedName>
        <fullName evidence="3">Uncharacterized protein</fullName>
    </submittedName>
</protein>
<keyword evidence="2" id="KW-0472">Membrane</keyword>
<evidence type="ECO:0000313" key="3">
    <source>
        <dbReference type="EMBL" id="KAK7460670.1"/>
    </source>
</evidence>
<feature type="transmembrane region" description="Helical" evidence="2">
    <location>
        <begin position="176"/>
        <end position="199"/>
    </location>
</feature>
<dbReference type="EMBL" id="JBANRG010000015">
    <property type="protein sequence ID" value="KAK7460670.1"/>
    <property type="molecule type" value="Genomic_DNA"/>
</dbReference>
<evidence type="ECO:0000256" key="1">
    <source>
        <dbReference type="SAM" id="MobiDB-lite"/>
    </source>
</evidence>
<proteinExistence type="predicted"/>
<comment type="caution">
    <text evidence="3">The sequence shown here is derived from an EMBL/GenBank/DDBJ whole genome shotgun (WGS) entry which is preliminary data.</text>
</comment>
<evidence type="ECO:0000313" key="4">
    <source>
        <dbReference type="Proteomes" id="UP001498398"/>
    </source>
</evidence>
<name>A0ABR1JHP4_9AGAR</name>
<accession>A0ABR1JHP4</accession>
<dbReference type="Proteomes" id="UP001498398">
    <property type="component" value="Unassembled WGS sequence"/>
</dbReference>
<reference evidence="3 4" key="1">
    <citation type="submission" date="2024-01" db="EMBL/GenBank/DDBJ databases">
        <title>A draft genome for the cacao thread blight pathogen Marasmiellus scandens.</title>
        <authorList>
            <person name="Baruah I.K."/>
            <person name="Leung J."/>
            <person name="Bukari Y."/>
            <person name="Amoako-Attah I."/>
            <person name="Meinhardt L.W."/>
            <person name="Bailey B.A."/>
            <person name="Cohen S.P."/>
        </authorList>
    </citation>
    <scope>NUCLEOTIDE SEQUENCE [LARGE SCALE GENOMIC DNA]</scope>
    <source>
        <strain evidence="3 4">GH-19</strain>
    </source>
</reference>
<keyword evidence="2" id="KW-1133">Transmembrane helix</keyword>
<keyword evidence="2" id="KW-0812">Transmembrane</keyword>
<gene>
    <name evidence="3" type="ORF">VKT23_009385</name>
</gene>
<feature type="region of interest" description="Disordered" evidence="1">
    <location>
        <begin position="53"/>
        <end position="88"/>
    </location>
</feature>
<evidence type="ECO:0000256" key="2">
    <source>
        <dbReference type="SAM" id="Phobius"/>
    </source>
</evidence>
<sequence length="361" mass="38755">MPSAISIPPTSDFFIPHWAFTPLKDDTVDFSAIGVDNQPEVTISASSTIQSSSISTTSPIAQSPIASPTQSPNTSPTQTSNTSPAQLPKIQPTVISTALSTATVAAERLTSIFAAQPTAISTAESATISAAQSTGISVTQFTTFATEFTSISTTPSAGILPTQSSSINSSSRSPSLGVIVGSVSGGVLVVLLAIIFCWLRRRRLSRRLPSGSGTDSRFRTDPFIFPAPAVLLPSKRLERGRNDFAQEWQQSGHESSFTKGVLTASPNFGYSEERPMIQKHSRNLSDETRATNDSDQTWTMVTQNQENLLLREEASGIQTSEFQLREMQIKMERLAAEFGEIRRFASPPAYQVSGPGIGYAI</sequence>
<keyword evidence="4" id="KW-1185">Reference proteome</keyword>
<feature type="compositionally biased region" description="Low complexity" evidence="1">
    <location>
        <begin position="53"/>
        <end position="84"/>
    </location>
</feature>
<organism evidence="3 4">
    <name type="scientific">Marasmiellus scandens</name>
    <dbReference type="NCBI Taxonomy" id="2682957"/>
    <lineage>
        <taxon>Eukaryota</taxon>
        <taxon>Fungi</taxon>
        <taxon>Dikarya</taxon>
        <taxon>Basidiomycota</taxon>
        <taxon>Agaricomycotina</taxon>
        <taxon>Agaricomycetes</taxon>
        <taxon>Agaricomycetidae</taxon>
        <taxon>Agaricales</taxon>
        <taxon>Marasmiineae</taxon>
        <taxon>Omphalotaceae</taxon>
        <taxon>Marasmiellus</taxon>
    </lineage>
</organism>